<proteinExistence type="predicted"/>
<dbReference type="AlphaFoldDB" id="A0A0T6B192"/>
<dbReference type="Proteomes" id="UP000051574">
    <property type="component" value="Unassembled WGS sequence"/>
</dbReference>
<dbReference type="EMBL" id="LJIG01016259">
    <property type="protein sequence ID" value="KRT81137.1"/>
    <property type="molecule type" value="Genomic_DNA"/>
</dbReference>
<organism evidence="1 2">
    <name type="scientific">Oryctes borbonicus</name>
    <dbReference type="NCBI Taxonomy" id="1629725"/>
    <lineage>
        <taxon>Eukaryota</taxon>
        <taxon>Metazoa</taxon>
        <taxon>Ecdysozoa</taxon>
        <taxon>Arthropoda</taxon>
        <taxon>Hexapoda</taxon>
        <taxon>Insecta</taxon>
        <taxon>Pterygota</taxon>
        <taxon>Neoptera</taxon>
        <taxon>Endopterygota</taxon>
        <taxon>Coleoptera</taxon>
        <taxon>Polyphaga</taxon>
        <taxon>Scarabaeiformia</taxon>
        <taxon>Scarabaeidae</taxon>
        <taxon>Dynastinae</taxon>
        <taxon>Oryctes</taxon>
    </lineage>
</organism>
<accession>A0A0T6B192</accession>
<reference evidence="1 2" key="1">
    <citation type="submission" date="2015-09" db="EMBL/GenBank/DDBJ databases">
        <title>Draft genome of the scarab beetle Oryctes borbonicus.</title>
        <authorList>
            <person name="Meyer J.M."/>
            <person name="Markov G.V."/>
            <person name="Baskaran P."/>
            <person name="Herrmann M."/>
            <person name="Sommer R.J."/>
            <person name="Roedelsperger C."/>
        </authorList>
    </citation>
    <scope>NUCLEOTIDE SEQUENCE [LARGE SCALE GENOMIC DNA]</scope>
    <source>
        <strain evidence="1">OB123</strain>
        <tissue evidence="1">Whole animal</tissue>
    </source>
</reference>
<name>A0A0T6B192_9SCAR</name>
<protein>
    <submittedName>
        <fullName evidence="1">Uncharacterized protein</fullName>
    </submittedName>
</protein>
<evidence type="ECO:0000313" key="2">
    <source>
        <dbReference type="Proteomes" id="UP000051574"/>
    </source>
</evidence>
<dbReference type="OrthoDB" id="8182981at2759"/>
<keyword evidence="2" id="KW-1185">Reference proteome</keyword>
<evidence type="ECO:0000313" key="1">
    <source>
        <dbReference type="EMBL" id="KRT81137.1"/>
    </source>
</evidence>
<gene>
    <name evidence="1" type="ORF">AMK59_5438</name>
</gene>
<sequence>MLFRANTLINLILNQYFNNTGCLIILSHDRLDYFNYHGKLPSVFVNLQDSNIPENLIFRYYGCHGIIIVGENPITIFQNVELKMKFAQDRFNFRRYLFISTEHHCSSNLKNLRSKAMMFVEDILIICSISNRNLNSLEEDEYTFELYTHKFVGPRKQLTDIIWLNTWYYRNQSFLLNSNLYPDKICDQQGRILRIVCFTYKPFTVVGKCLKYCQYCHILQ</sequence>
<comment type="caution">
    <text evidence="1">The sequence shown here is derived from an EMBL/GenBank/DDBJ whole genome shotgun (WGS) entry which is preliminary data.</text>
</comment>